<gene>
    <name evidence="2" type="ORF">QTP70_008312</name>
</gene>
<dbReference type="InterPro" id="IPR001584">
    <property type="entry name" value="Integrase_cat-core"/>
</dbReference>
<dbReference type="GO" id="GO:0003676">
    <property type="term" value="F:nucleic acid binding"/>
    <property type="evidence" value="ECO:0007669"/>
    <property type="project" value="InterPro"/>
</dbReference>
<dbReference type="Proteomes" id="UP001274896">
    <property type="component" value="Unassembled WGS sequence"/>
</dbReference>
<dbReference type="PROSITE" id="PS50994">
    <property type="entry name" value="INTEGRASE"/>
    <property type="match status" value="1"/>
</dbReference>
<name>A0AAE0RJP2_9TELE</name>
<dbReference type="SUPFAM" id="SSF53098">
    <property type="entry name" value="Ribonuclease H-like"/>
    <property type="match status" value="1"/>
</dbReference>
<evidence type="ECO:0000259" key="1">
    <source>
        <dbReference type="PROSITE" id="PS50994"/>
    </source>
</evidence>
<dbReference type="EMBL" id="JAUCMX010000001">
    <property type="protein sequence ID" value="KAK3556493.1"/>
    <property type="molecule type" value="Genomic_DNA"/>
</dbReference>
<evidence type="ECO:0000313" key="3">
    <source>
        <dbReference type="Proteomes" id="UP001274896"/>
    </source>
</evidence>
<evidence type="ECO:0000313" key="2">
    <source>
        <dbReference type="EMBL" id="KAK3556493.1"/>
    </source>
</evidence>
<comment type="caution">
    <text evidence="2">The sequence shown here is derived from an EMBL/GenBank/DDBJ whole genome shotgun (WGS) entry which is preliminary data.</text>
</comment>
<accession>A0AAE0RJP2</accession>
<dbReference type="FunFam" id="3.30.420.10:FF:000032">
    <property type="entry name" value="Retrovirus-related Pol polyprotein from transposon 297-like Protein"/>
    <property type="match status" value="1"/>
</dbReference>
<dbReference type="AlphaFoldDB" id="A0AAE0RJP2"/>
<protein>
    <recommendedName>
        <fullName evidence="1">Integrase catalytic domain-containing protein</fullName>
    </recommendedName>
</protein>
<keyword evidence="3" id="KW-1185">Reference proteome</keyword>
<dbReference type="PANTHER" id="PTHR37984:SF15">
    <property type="entry name" value="INTEGRASE CATALYTIC DOMAIN-CONTAINING PROTEIN"/>
    <property type="match status" value="1"/>
</dbReference>
<organism evidence="2 3">
    <name type="scientific">Hemibagrus guttatus</name>
    <dbReference type="NCBI Taxonomy" id="175788"/>
    <lineage>
        <taxon>Eukaryota</taxon>
        <taxon>Metazoa</taxon>
        <taxon>Chordata</taxon>
        <taxon>Craniata</taxon>
        <taxon>Vertebrata</taxon>
        <taxon>Euteleostomi</taxon>
        <taxon>Actinopterygii</taxon>
        <taxon>Neopterygii</taxon>
        <taxon>Teleostei</taxon>
        <taxon>Ostariophysi</taxon>
        <taxon>Siluriformes</taxon>
        <taxon>Bagridae</taxon>
        <taxon>Hemibagrus</taxon>
    </lineage>
</organism>
<dbReference type="Gene3D" id="3.30.420.10">
    <property type="entry name" value="Ribonuclease H-like superfamily/Ribonuclease H"/>
    <property type="match status" value="1"/>
</dbReference>
<proteinExistence type="predicted"/>
<dbReference type="PANTHER" id="PTHR37984">
    <property type="entry name" value="PROTEIN CBG26694"/>
    <property type="match status" value="1"/>
</dbReference>
<dbReference type="Pfam" id="PF00665">
    <property type="entry name" value="rve"/>
    <property type="match status" value="1"/>
</dbReference>
<dbReference type="InterPro" id="IPR012337">
    <property type="entry name" value="RNaseH-like_sf"/>
</dbReference>
<dbReference type="InterPro" id="IPR036397">
    <property type="entry name" value="RNaseH_sf"/>
</dbReference>
<reference evidence="2" key="1">
    <citation type="submission" date="2023-06" db="EMBL/GenBank/DDBJ databases">
        <title>Male Hemibagrus guttatus genome.</title>
        <authorList>
            <person name="Bian C."/>
        </authorList>
    </citation>
    <scope>NUCLEOTIDE SEQUENCE</scope>
    <source>
        <strain evidence="2">Male_cb2023</strain>
        <tissue evidence="2">Muscle</tissue>
    </source>
</reference>
<sequence>MSCITTHSPMELVCIDYLHLEPSRGRYEYILVVMDHFTRFAQAYPTKNKSGWTAAERLFQDYIQRFGYLAKLHHDQGHEFENELFRTLRQLAGIGHSRTSHHPQGNPVERFNRTLLQMLRMLTDREKERWKNYLPQVINAYNCTRHESMGYPPFYLLYGWHAHLPVDLIFSLL</sequence>
<dbReference type="GO" id="GO:0015074">
    <property type="term" value="P:DNA integration"/>
    <property type="evidence" value="ECO:0007669"/>
    <property type="project" value="InterPro"/>
</dbReference>
<feature type="domain" description="Integrase catalytic" evidence="1">
    <location>
        <begin position="5"/>
        <end position="161"/>
    </location>
</feature>
<dbReference type="InterPro" id="IPR050951">
    <property type="entry name" value="Retrovirus_Pol_polyprotein"/>
</dbReference>